<evidence type="ECO:0000256" key="1">
    <source>
        <dbReference type="ARBA" id="ARBA00022723"/>
    </source>
</evidence>
<dbReference type="InterPro" id="IPR001841">
    <property type="entry name" value="Znf_RING"/>
</dbReference>
<dbReference type="InterPro" id="IPR027370">
    <property type="entry name" value="Znf-RING_euk"/>
</dbReference>
<dbReference type="AlphaFoldDB" id="G0MWV0"/>
<dbReference type="STRING" id="135651.G0MWV0"/>
<sequence length="150" mass="16706">MIITLQTFWTFPAAVNFAEFARVWLFGVRLINVDGERNEVPVQPVESISSINKISVKPEPVAVSKTVAPKPCCNICLIPYGETGIYTPRLIKECGHTICEQCADKLVNAKLQHFLICPFCQKPTIVNGLAGTLPKNFALLEYSRDVVQRN</sequence>
<evidence type="ECO:0000259" key="5">
    <source>
        <dbReference type="PROSITE" id="PS50089"/>
    </source>
</evidence>
<dbReference type="OrthoDB" id="5828209at2759"/>
<dbReference type="InterPro" id="IPR052667">
    <property type="entry name" value="E3_ubiquitin-ligase_RING"/>
</dbReference>
<evidence type="ECO:0000313" key="6">
    <source>
        <dbReference type="EMBL" id="EGT46372.1"/>
    </source>
</evidence>
<dbReference type="SUPFAM" id="SSF57850">
    <property type="entry name" value="RING/U-box"/>
    <property type="match status" value="1"/>
</dbReference>
<dbReference type="EMBL" id="GL379817">
    <property type="protein sequence ID" value="EGT46372.1"/>
    <property type="molecule type" value="Genomic_DNA"/>
</dbReference>
<dbReference type="PANTHER" id="PTHR47156:SF7">
    <property type="entry name" value="RING-TYPE DOMAIN-CONTAINING PROTEIN"/>
    <property type="match status" value="1"/>
</dbReference>
<evidence type="ECO:0000256" key="3">
    <source>
        <dbReference type="ARBA" id="ARBA00022833"/>
    </source>
</evidence>
<accession>G0MWV0</accession>
<evidence type="ECO:0000256" key="2">
    <source>
        <dbReference type="ARBA" id="ARBA00022771"/>
    </source>
</evidence>
<dbReference type="Proteomes" id="UP000008068">
    <property type="component" value="Unassembled WGS sequence"/>
</dbReference>
<dbReference type="GO" id="GO:0008270">
    <property type="term" value="F:zinc ion binding"/>
    <property type="evidence" value="ECO:0007669"/>
    <property type="project" value="UniProtKB-KW"/>
</dbReference>
<organism evidence="7">
    <name type="scientific">Caenorhabditis brenneri</name>
    <name type="common">Nematode worm</name>
    <dbReference type="NCBI Taxonomy" id="135651"/>
    <lineage>
        <taxon>Eukaryota</taxon>
        <taxon>Metazoa</taxon>
        <taxon>Ecdysozoa</taxon>
        <taxon>Nematoda</taxon>
        <taxon>Chromadorea</taxon>
        <taxon>Rhabditida</taxon>
        <taxon>Rhabditina</taxon>
        <taxon>Rhabditomorpha</taxon>
        <taxon>Rhabditoidea</taxon>
        <taxon>Rhabditidae</taxon>
        <taxon>Peloderinae</taxon>
        <taxon>Caenorhabditis</taxon>
    </lineage>
</organism>
<dbReference type="FunCoup" id="G0MWV0">
    <property type="interactions" value="10"/>
</dbReference>
<dbReference type="SMART" id="SM00184">
    <property type="entry name" value="RING"/>
    <property type="match status" value="1"/>
</dbReference>
<reference evidence="7" key="1">
    <citation type="submission" date="2011-07" db="EMBL/GenBank/DDBJ databases">
        <authorList>
            <consortium name="Caenorhabditis brenneri Sequencing and Analysis Consortium"/>
            <person name="Wilson R.K."/>
        </authorList>
    </citation>
    <scope>NUCLEOTIDE SEQUENCE [LARGE SCALE GENOMIC DNA]</scope>
    <source>
        <strain evidence="7">PB2801</strain>
    </source>
</reference>
<evidence type="ECO:0000313" key="7">
    <source>
        <dbReference type="Proteomes" id="UP000008068"/>
    </source>
</evidence>
<dbReference type="PROSITE" id="PS00518">
    <property type="entry name" value="ZF_RING_1"/>
    <property type="match status" value="1"/>
</dbReference>
<dbReference type="InterPro" id="IPR013083">
    <property type="entry name" value="Znf_RING/FYVE/PHD"/>
</dbReference>
<evidence type="ECO:0000256" key="4">
    <source>
        <dbReference type="PROSITE-ProRule" id="PRU00175"/>
    </source>
</evidence>
<dbReference type="InterPro" id="IPR017907">
    <property type="entry name" value="Znf_RING_CS"/>
</dbReference>
<keyword evidence="7" id="KW-1185">Reference proteome</keyword>
<proteinExistence type="predicted"/>
<keyword evidence="3" id="KW-0862">Zinc</keyword>
<dbReference type="PROSITE" id="PS50089">
    <property type="entry name" value="ZF_RING_2"/>
    <property type="match status" value="1"/>
</dbReference>
<keyword evidence="2 4" id="KW-0863">Zinc-finger</keyword>
<name>G0MWV0_CAEBE</name>
<dbReference type="HOGENOM" id="CLU_140556_0_0_1"/>
<dbReference type="Gene3D" id="3.30.40.10">
    <property type="entry name" value="Zinc/RING finger domain, C3HC4 (zinc finger)"/>
    <property type="match status" value="1"/>
</dbReference>
<dbReference type="Pfam" id="PF13445">
    <property type="entry name" value="zf-RING_UBOX"/>
    <property type="match status" value="1"/>
</dbReference>
<dbReference type="InParanoid" id="G0MWV0"/>
<protein>
    <recommendedName>
        <fullName evidence="5">RING-type domain-containing protein</fullName>
    </recommendedName>
</protein>
<dbReference type="PANTHER" id="PTHR47156">
    <property type="entry name" value="PROTEIN CBG20824"/>
    <property type="match status" value="1"/>
</dbReference>
<keyword evidence="1" id="KW-0479">Metal-binding</keyword>
<gene>
    <name evidence="6" type="ORF">CAEBREN_00177</name>
</gene>
<feature type="domain" description="RING-type" evidence="5">
    <location>
        <begin position="73"/>
        <end position="121"/>
    </location>
</feature>